<dbReference type="RefSeq" id="WP_322606799.1">
    <property type="nucleotide sequence ID" value="NZ_JARVCO010000001.1"/>
</dbReference>
<feature type="transmembrane region" description="Helical" evidence="1">
    <location>
        <begin position="128"/>
        <end position="146"/>
    </location>
</feature>
<keyword evidence="1" id="KW-0472">Membrane</keyword>
<proteinExistence type="predicted"/>
<name>A0ABU5MS21_9BACT</name>
<keyword evidence="1" id="KW-1133">Transmembrane helix</keyword>
<keyword evidence="3" id="KW-1185">Reference proteome</keyword>
<protein>
    <recommendedName>
        <fullName evidence="4">DUF3899 domain-containing protein</fullName>
    </recommendedName>
</protein>
<sequence length="147" mass="16880">MNNELPDHVKENIQADAANYRDKWTIWKCSLYASLLTTNTLLIGASQLICDTQTTAGKNFATIIAIACLISTSCIIRLILIYIDLYDVMGFIPVIKTFDDAHREKNRQEEHDRRNKYTPAIRKRMDRIALFLSLGGLYLLAYYAIFI</sequence>
<gene>
    <name evidence="2" type="ORF">P9H32_00010</name>
</gene>
<keyword evidence="1" id="KW-0812">Transmembrane</keyword>
<dbReference type="Proteomes" id="UP001290861">
    <property type="component" value="Unassembled WGS sequence"/>
</dbReference>
<reference evidence="2 3" key="1">
    <citation type="journal article" date="2024" name="Appl. Environ. Microbiol.">
        <title>Pontiella agarivorans sp. nov., a novel marine anaerobic bacterium capable of degrading macroalgal polysaccharides and fixing nitrogen.</title>
        <authorList>
            <person name="Liu N."/>
            <person name="Kivenson V."/>
            <person name="Peng X."/>
            <person name="Cui Z."/>
            <person name="Lankiewicz T.S."/>
            <person name="Gosselin K.M."/>
            <person name="English C.J."/>
            <person name="Blair E.M."/>
            <person name="O'Malley M.A."/>
            <person name="Valentine D.L."/>
        </authorList>
    </citation>
    <scope>NUCLEOTIDE SEQUENCE [LARGE SCALE GENOMIC DNA]</scope>
    <source>
        <strain evidence="2 3">NLcol2</strain>
    </source>
</reference>
<organism evidence="2 3">
    <name type="scientific">Pontiella agarivorans</name>
    <dbReference type="NCBI Taxonomy" id="3038953"/>
    <lineage>
        <taxon>Bacteria</taxon>
        <taxon>Pseudomonadati</taxon>
        <taxon>Kiritimatiellota</taxon>
        <taxon>Kiritimatiellia</taxon>
        <taxon>Kiritimatiellales</taxon>
        <taxon>Pontiellaceae</taxon>
        <taxon>Pontiella</taxon>
    </lineage>
</organism>
<evidence type="ECO:0000313" key="3">
    <source>
        <dbReference type="Proteomes" id="UP001290861"/>
    </source>
</evidence>
<comment type="caution">
    <text evidence="2">The sequence shown here is derived from an EMBL/GenBank/DDBJ whole genome shotgun (WGS) entry which is preliminary data.</text>
</comment>
<accession>A0ABU5MS21</accession>
<dbReference type="EMBL" id="JARVCO010000001">
    <property type="protein sequence ID" value="MDZ8116993.1"/>
    <property type="molecule type" value="Genomic_DNA"/>
</dbReference>
<evidence type="ECO:0008006" key="4">
    <source>
        <dbReference type="Google" id="ProtNLM"/>
    </source>
</evidence>
<evidence type="ECO:0000313" key="2">
    <source>
        <dbReference type="EMBL" id="MDZ8116993.1"/>
    </source>
</evidence>
<feature type="transmembrane region" description="Helical" evidence="1">
    <location>
        <begin position="29"/>
        <end position="49"/>
    </location>
</feature>
<feature type="transmembrane region" description="Helical" evidence="1">
    <location>
        <begin position="61"/>
        <end position="83"/>
    </location>
</feature>
<evidence type="ECO:0000256" key="1">
    <source>
        <dbReference type="SAM" id="Phobius"/>
    </source>
</evidence>